<keyword evidence="3" id="KW-1185">Reference proteome</keyword>
<feature type="signal peptide" evidence="1">
    <location>
        <begin position="1"/>
        <end position="21"/>
    </location>
</feature>
<evidence type="ECO:0000313" key="3">
    <source>
        <dbReference type="Proteomes" id="UP000246991"/>
    </source>
</evidence>
<gene>
    <name evidence="2" type="ORF">C7212DRAFT_329104</name>
</gene>
<dbReference type="AlphaFoldDB" id="A0A317SMB6"/>
<sequence>MRFSAAVFCLLLRPFPSNLLGEEGCGFFFGYRCGAVPHTHPFRIQSIDPYVFYLFPRPERKRILSYTVGW</sequence>
<proteinExistence type="predicted"/>
<evidence type="ECO:0000256" key="1">
    <source>
        <dbReference type="SAM" id="SignalP"/>
    </source>
</evidence>
<dbReference type="EMBL" id="PYWC01000063">
    <property type="protein sequence ID" value="PWW74351.1"/>
    <property type="molecule type" value="Genomic_DNA"/>
</dbReference>
<reference evidence="2 3" key="1">
    <citation type="submission" date="2018-03" db="EMBL/GenBank/DDBJ databases">
        <title>Genomes of Pezizomycetes fungi and the evolution of truffles.</title>
        <authorList>
            <person name="Murat C."/>
            <person name="Payen T."/>
            <person name="Noel B."/>
            <person name="Kuo A."/>
            <person name="Martin F.M."/>
        </authorList>
    </citation>
    <scope>NUCLEOTIDE SEQUENCE [LARGE SCALE GENOMIC DNA]</scope>
    <source>
        <strain evidence="2">091103-1</strain>
    </source>
</reference>
<protein>
    <recommendedName>
        <fullName evidence="4">Secreted protein</fullName>
    </recommendedName>
</protein>
<keyword evidence="1" id="KW-0732">Signal</keyword>
<organism evidence="2 3">
    <name type="scientific">Tuber magnatum</name>
    <name type="common">white Piedmont truffle</name>
    <dbReference type="NCBI Taxonomy" id="42249"/>
    <lineage>
        <taxon>Eukaryota</taxon>
        <taxon>Fungi</taxon>
        <taxon>Dikarya</taxon>
        <taxon>Ascomycota</taxon>
        <taxon>Pezizomycotina</taxon>
        <taxon>Pezizomycetes</taxon>
        <taxon>Pezizales</taxon>
        <taxon>Tuberaceae</taxon>
        <taxon>Tuber</taxon>
    </lineage>
</organism>
<evidence type="ECO:0008006" key="4">
    <source>
        <dbReference type="Google" id="ProtNLM"/>
    </source>
</evidence>
<name>A0A317SMB6_9PEZI</name>
<comment type="caution">
    <text evidence="2">The sequence shown here is derived from an EMBL/GenBank/DDBJ whole genome shotgun (WGS) entry which is preliminary data.</text>
</comment>
<dbReference type="Proteomes" id="UP000246991">
    <property type="component" value="Unassembled WGS sequence"/>
</dbReference>
<accession>A0A317SMB6</accession>
<evidence type="ECO:0000313" key="2">
    <source>
        <dbReference type="EMBL" id="PWW74351.1"/>
    </source>
</evidence>
<feature type="chain" id="PRO_5016294387" description="Secreted protein" evidence="1">
    <location>
        <begin position="22"/>
        <end position="70"/>
    </location>
</feature>